<evidence type="ECO:0000313" key="1">
    <source>
        <dbReference type="EMBL" id="MBB5365345.1"/>
    </source>
</evidence>
<dbReference type="Proteomes" id="UP000552709">
    <property type="component" value="Unassembled WGS sequence"/>
</dbReference>
<comment type="caution">
    <text evidence="1">The sequence shown here is derived from an EMBL/GenBank/DDBJ whole genome shotgun (WGS) entry which is preliminary data.</text>
</comment>
<dbReference type="EMBL" id="JACHFL010000017">
    <property type="protein sequence ID" value="MBB5365345.1"/>
    <property type="molecule type" value="Genomic_DNA"/>
</dbReference>
<accession>A0A7W8JY32</accession>
<keyword evidence="2" id="KW-1185">Reference proteome</keyword>
<dbReference type="RefSeq" id="WP_184136867.1">
    <property type="nucleotide sequence ID" value="NZ_JACHFL010000017.1"/>
</dbReference>
<dbReference type="AlphaFoldDB" id="A0A7W8JY32"/>
<evidence type="ECO:0000313" key="2">
    <source>
        <dbReference type="Proteomes" id="UP000552709"/>
    </source>
</evidence>
<name>A0A7W8JY32_9DEIO</name>
<protein>
    <submittedName>
        <fullName evidence="1">Uncharacterized protein</fullName>
    </submittedName>
</protein>
<sequence>MVGGFVAADVGPVHLMDIGADAGFEPGSARRHKIEDDWNVEQLFDKPDHAIKLNLGRGIQHLVAVELLLPLCFVLGPLMAHTPVWDMNRLTGQSLKDE</sequence>
<organism evidence="1 2">
    <name type="scientific">Deinococcus humi</name>
    <dbReference type="NCBI Taxonomy" id="662880"/>
    <lineage>
        <taxon>Bacteria</taxon>
        <taxon>Thermotogati</taxon>
        <taxon>Deinococcota</taxon>
        <taxon>Deinococci</taxon>
        <taxon>Deinococcales</taxon>
        <taxon>Deinococcaceae</taxon>
        <taxon>Deinococcus</taxon>
    </lineage>
</organism>
<proteinExistence type="predicted"/>
<reference evidence="1 2" key="1">
    <citation type="submission" date="2020-08" db="EMBL/GenBank/DDBJ databases">
        <title>Genomic Encyclopedia of Type Strains, Phase IV (KMG-IV): sequencing the most valuable type-strain genomes for metagenomic binning, comparative biology and taxonomic classification.</title>
        <authorList>
            <person name="Goeker M."/>
        </authorList>
    </citation>
    <scope>NUCLEOTIDE SEQUENCE [LARGE SCALE GENOMIC DNA]</scope>
    <source>
        <strain evidence="1 2">DSM 27939</strain>
    </source>
</reference>
<gene>
    <name evidence="1" type="ORF">HNQ08_004466</name>
</gene>